<reference evidence="2" key="1">
    <citation type="journal article" date="2009" name="Science">
        <title>The B73 maize genome: complexity, diversity, and dynamics.</title>
        <authorList>
            <person name="Schnable P.S."/>
            <person name="Ware D."/>
            <person name="Fulton R.S."/>
            <person name="Stein J.C."/>
            <person name="Wei F."/>
            <person name="Pasternak S."/>
            <person name="Liang C."/>
            <person name="Zhang J."/>
            <person name="Fulton L."/>
            <person name="Graves T.A."/>
            <person name="Minx P."/>
            <person name="Reily A.D."/>
            <person name="Courtney L."/>
            <person name="Kruchowski S.S."/>
            <person name="Tomlinson C."/>
            <person name="Strong C."/>
            <person name="Delehaunty K."/>
            <person name="Fronick C."/>
            <person name="Courtney B."/>
            <person name="Rock S.M."/>
            <person name="Belter E."/>
            <person name="Du F."/>
            <person name="Kim K."/>
            <person name="Abbott R.M."/>
            <person name="Cotton M."/>
            <person name="Levy A."/>
            <person name="Marchetto P."/>
            <person name="Ochoa K."/>
            <person name="Jackson S.M."/>
            <person name="Gillam B."/>
            <person name="Chen W."/>
            <person name="Yan L."/>
            <person name="Higginbotham J."/>
            <person name="Cardenas M."/>
            <person name="Waligorski J."/>
            <person name="Applebaum E."/>
            <person name="Phelps L."/>
            <person name="Falcone J."/>
            <person name="Kanchi K."/>
            <person name="Thane T."/>
            <person name="Scimone A."/>
            <person name="Thane N."/>
            <person name="Henke J."/>
            <person name="Wang T."/>
            <person name="Ruppert J."/>
            <person name="Shah N."/>
            <person name="Rotter K."/>
            <person name="Hodges J."/>
            <person name="Ingenthron E."/>
            <person name="Cordes M."/>
            <person name="Kohlberg S."/>
            <person name="Sgro J."/>
            <person name="Delgado B."/>
            <person name="Mead K."/>
            <person name="Chinwalla A."/>
            <person name="Leonard S."/>
            <person name="Crouse K."/>
            <person name="Collura K."/>
            <person name="Kudrna D."/>
            <person name="Currie J."/>
            <person name="He R."/>
            <person name="Angelova A."/>
            <person name="Rajasekar S."/>
            <person name="Mueller T."/>
            <person name="Lomeli R."/>
            <person name="Scara G."/>
            <person name="Ko A."/>
            <person name="Delaney K."/>
            <person name="Wissotski M."/>
            <person name="Lopez G."/>
            <person name="Campos D."/>
            <person name="Braidotti M."/>
            <person name="Ashley E."/>
            <person name="Golser W."/>
            <person name="Kim H."/>
            <person name="Lee S."/>
            <person name="Lin J."/>
            <person name="Dujmic Z."/>
            <person name="Kim W."/>
            <person name="Talag J."/>
            <person name="Zuccolo A."/>
            <person name="Fan C."/>
            <person name="Sebastian A."/>
            <person name="Kramer M."/>
            <person name="Spiegel L."/>
            <person name="Nascimento L."/>
            <person name="Zutavern T."/>
            <person name="Miller B."/>
            <person name="Ambroise C."/>
            <person name="Muller S."/>
            <person name="Spooner W."/>
            <person name="Narechania A."/>
            <person name="Ren L."/>
            <person name="Wei S."/>
            <person name="Kumari S."/>
            <person name="Faga B."/>
            <person name="Levy M.J."/>
            <person name="McMahan L."/>
            <person name="Van Buren P."/>
            <person name="Vaughn M.W."/>
            <person name="Ying K."/>
            <person name="Yeh C.-T."/>
            <person name="Emrich S.J."/>
            <person name="Jia Y."/>
            <person name="Kalyanaraman A."/>
            <person name="Hsia A.-P."/>
            <person name="Barbazuk W.B."/>
            <person name="Baucom R.S."/>
            <person name="Brutnell T.P."/>
            <person name="Carpita N.C."/>
            <person name="Chaparro C."/>
            <person name="Chia J.-M."/>
            <person name="Deragon J.-M."/>
            <person name="Estill J.C."/>
            <person name="Fu Y."/>
            <person name="Jeddeloh J.A."/>
            <person name="Han Y."/>
            <person name="Lee H."/>
            <person name="Li P."/>
            <person name="Lisch D.R."/>
            <person name="Liu S."/>
            <person name="Liu Z."/>
            <person name="Nagel D.H."/>
            <person name="McCann M.C."/>
            <person name="SanMiguel P."/>
            <person name="Myers A.M."/>
            <person name="Nettleton D."/>
            <person name="Nguyen J."/>
            <person name="Penning B.W."/>
            <person name="Ponnala L."/>
            <person name="Schneider K.L."/>
            <person name="Schwartz D.C."/>
            <person name="Sharma A."/>
            <person name="Soderlund C."/>
            <person name="Springer N.M."/>
            <person name="Sun Q."/>
            <person name="Wang H."/>
            <person name="Waterman M."/>
            <person name="Westerman R."/>
            <person name="Wolfgruber T.K."/>
            <person name="Yang L."/>
            <person name="Yu Y."/>
            <person name="Zhang L."/>
            <person name="Zhou S."/>
            <person name="Zhu Q."/>
            <person name="Bennetzen J.L."/>
            <person name="Dawe R.K."/>
            <person name="Jiang J."/>
            <person name="Jiang N."/>
            <person name="Presting G.G."/>
            <person name="Wessler S.R."/>
            <person name="Aluru S."/>
            <person name="Martienssen R.A."/>
            <person name="Clifton S.W."/>
            <person name="McCombie W.R."/>
            <person name="Wing R.A."/>
            <person name="Wilson R.K."/>
        </authorList>
    </citation>
    <scope>NUCLEOTIDE SEQUENCE [LARGE SCALE GENOMIC DNA]</scope>
    <source>
        <strain evidence="2">cv. B73</strain>
    </source>
</reference>
<keyword evidence="2" id="KW-1185">Reference proteome</keyword>
<dbReference type="Gramene" id="Zm00001eb229380_T001">
    <property type="protein sequence ID" value="Zm00001eb229380_P001"/>
    <property type="gene ID" value="Zm00001eb229380"/>
</dbReference>
<dbReference type="AlphaFoldDB" id="A0A804PE32"/>
<reference evidence="1" key="3">
    <citation type="submission" date="2021-05" db="UniProtKB">
        <authorList>
            <consortium name="EnsemblPlants"/>
        </authorList>
    </citation>
    <scope>IDENTIFICATION</scope>
    <source>
        <strain evidence="1">cv. B73</strain>
    </source>
</reference>
<organism evidence="1 2">
    <name type="scientific">Zea mays</name>
    <name type="common">Maize</name>
    <dbReference type="NCBI Taxonomy" id="4577"/>
    <lineage>
        <taxon>Eukaryota</taxon>
        <taxon>Viridiplantae</taxon>
        <taxon>Streptophyta</taxon>
        <taxon>Embryophyta</taxon>
        <taxon>Tracheophyta</taxon>
        <taxon>Spermatophyta</taxon>
        <taxon>Magnoliopsida</taxon>
        <taxon>Liliopsida</taxon>
        <taxon>Poales</taxon>
        <taxon>Poaceae</taxon>
        <taxon>PACMAD clade</taxon>
        <taxon>Panicoideae</taxon>
        <taxon>Andropogonodae</taxon>
        <taxon>Andropogoneae</taxon>
        <taxon>Tripsacinae</taxon>
        <taxon>Zea</taxon>
    </lineage>
</organism>
<sequence>MRRLSSCLPYILAERRSMTSSTPGSRTILTVPADLMCQLPPALLHMHGCKFSMHACFNNDSYIAPLLVYLRKRMAI</sequence>
<dbReference type="InParanoid" id="A0A804PE32"/>
<dbReference type="Proteomes" id="UP000007305">
    <property type="component" value="Chromosome 5"/>
</dbReference>
<proteinExistence type="predicted"/>
<protein>
    <submittedName>
        <fullName evidence="1">Uncharacterized protein</fullName>
    </submittedName>
</protein>
<name>A0A804PE32_MAIZE</name>
<accession>A0A804PE32</accession>
<reference evidence="1" key="2">
    <citation type="submission" date="2019-07" db="EMBL/GenBank/DDBJ databases">
        <authorList>
            <person name="Seetharam A."/>
            <person name="Woodhouse M."/>
            <person name="Cannon E."/>
        </authorList>
    </citation>
    <scope>NUCLEOTIDE SEQUENCE [LARGE SCALE GENOMIC DNA]</scope>
    <source>
        <strain evidence="1">cv. B73</strain>
    </source>
</reference>
<dbReference type="EnsemblPlants" id="Zm00001eb229380_T001">
    <property type="protein sequence ID" value="Zm00001eb229380_P001"/>
    <property type="gene ID" value="Zm00001eb229380"/>
</dbReference>
<evidence type="ECO:0000313" key="1">
    <source>
        <dbReference type="EnsemblPlants" id="Zm00001eb229380_P001"/>
    </source>
</evidence>
<evidence type="ECO:0000313" key="2">
    <source>
        <dbReference type="Proteomes" id="UP000007305"/>
    </source>
</evidence>